<sequence>MTINPESVKQLLNSEDLGDRLRGVNQIRHLEPAIAFELLQGAIGDPNSRVRYSAISQLDTFGGQDLDLSLQILRDRLLNDSEIDVQAAAADCLGALKLHEAFDDLQQMYQKTNEWIIQFSIIAALGEMGDPKAFDLLTQALASDNELVQTAAISSFGELGNVEAVPLLAPYASNSDWQIRYRVAQALSRLGGEEAKSIIETLANDTEEAVAKEAKRCLTDS</sequence>
<gene>
    <name evidence="5" type="ORF">BC008_19270</name>
    <name evidence="6" type="ORF">BC008_19535</name>
</gene>
<organism evidence="6 7">
    <name type="scientific">Mastigocoleus testarum BC008</name>
    <dbReference type="NCBI Taxonomy" id="371196"/>
    <lineage>
        <taxon>Bacteria</taxon>
        <taxon>Bacillati</taxon>
        <taxon>Cyanobacteriota</taxon>
        <taxon>Cyanophyceae</taxon>
        <taxon>Nostocales</taxon>
        <taxon>Hapalosiphonaceae</taxon>
        <taxon>Mastigocoleus</taxon>
    </lineage>
</organism>
<reference evidence="6 7" key="1">
    <citation type="journal article" date="2015" name="Genome Announc.">
        <title>Draft Genome of the Euendolithic (true boring) Cyanobacterium Mastigocoleus testarum strain BC008.</title>
        <authorList>
            <person name="Guida B.S."/>
            <person name="Garcia-Pichel F."/>
        </authorList>
    </citation>
    <scope>NUCLEOTIDE SEQUENCE [LARGE SCALE GENOMIC DNA]</scope>
    <source>
        <strain evidence="6 7">BC008</strain>
    </source>
</reference>
<dbReference type="InterPro" id="IPR011989">
    <property type="entry name" value="ARM-like"/>
</dbReference>
<accession>A0A0V7ZKJ6</accession>
<dbReference type="GO" id="GO:0016829">
    <property type="term" value="F:lyase activity"/>
    <property type="evidence" value="ECO:0007669"/>
    <property type="project" value="UniProtKB-KW"/>
</dbReference>
<evidence type="ECO:0000313" key="7">
    <source>
        <dbReference type="Proteomes" id="UP000053372"/>
    </source>
</evidence>
<evidence type="ECO:0000256" key="4">
    <source>
        <dbReference type="ARBA" id="ARBA00023239"/>
    </source>
</evidence>
<dbReference type="Gene3D" id="1.25.10.10">
    <property type="entry name" value="Leucine-rich Repeat Variant"/>
    <property type="match status" value="1"/>
</dbReference>
<dbReference type="NCBIfam" id="NF045915">
    <property type="entry name" value="PhycobilmeDegNblB"/>
    <property type="match status" value="1"/>
</dbReference>
<dbReference type="EMBL" id="LMTZ01000115">
    <property type="protein sequence ID" value="KST64951.1"/>
    <property type="molecule type" value="Genomic_DNA"/>
</dbReference>
<dbReference type="SMART" id="SM00567">
    <property type="entry name" value="EZ_HEAT"/>
    <property type="match status" value="4"/>
</dbReference>
<dbReference type="OrthoDB" id="510108at2"/>
<dbReference type="Pfam" id="PF13646">
    <property type="entry name" value="HEAT_2"/>
    <property type="match status" value="1"/>
</dbReference>
<protein>
    <submittedName>
        <fullName evidence="6">Phycocyanin alpha phycocyanobilin lyase</fullName>
    </submittedName>
</protein>
<dbReference type="PANTHER" id="PTHR12697">
    <property type="entry name" value="PBS LYASE HEAT-LIKE PROTEIN"/>
    <property type="match status" value="1"/>
</dbReference>
<evidence type="ECO:0000256" key="2">
    <source>
        <dbReference type="ARBA" id="ARBA00022549"/>
    </source>
</evidence>
<evidence type="ECO:0000313" key="6">
    <source>
        <dbReference type="EMBL" id="KST65000.1"/>
    </source>
</evidence>
<evidence type="ECO:0000313" key="5">
    <source>
        <dbReference type="EMBL" id="KST64951.1"/>
    </source>
</evidence>
<dbReference type="PANTHER" id="PTHR12697:SF39">
    <property type="entry name" value="SLR1687 PROTEIN"/>
    <property type="match status" value="1"/>
</dbReference>
<keyword evidence="2" id="KW-0042">Antenna complex</keyword>
<comment type="similarity">
    <text evidence="1">Belongs to the CpcE/RpcE/PecE family.</text>
</comment>
<evidence type="ECO:0000256" key="1">
    <source>
        <dbReference type="ARBA" id="ARBA00009299"/>
    </source>
</evidence>
<comment type="caution">
    <text evidence="6">The sequence shown here is derived from an EMBL/GenBank/DDBJ whole genome shotgun (WGS) entry which is preliminary data.</text>
</comment>
<dbReference type="GO" id="GO:0016491">
    <property type="term" value="F:oxidoreductase activity"/>
    <property type="evidence" value="ECO:0007669"/>
    <property type="project" value="TreeGrafter"/>
</dbReference>
<dbReference type="InterPro" id="IPR016024">
    <property type="entry name" value="ARM-type_fold"/>
</dbReference>
<dbReference type="AlphaFoldDB" id="A0A0V7ZKJ6"/>
<dbReference type="EMBL" id="LMTZ01000114">
    <property type="protein sequence ID" value="KST65000.1"/>
    <property type="molecule type" value="Genomic_DNA"/>
</dbReference>
<proteinExistence type="inferred from homology"/>
<dbReference type="SUPFAM" id="SSF48371">
    <property type="entry name" value="ARM repeat"/>
    <property type="match status" value="1"/>
</dbReference>
<name>A0A0V7ZKJ6_9CYAN</name>
<evidence type="ECO:0000256" key="3">
    <source>
        <dbReference type="ARBA" id="ARBA00022738"/>
    </source>
</evidence>
<keyword evidence="4 6" id="KW-0456">Lyase</keyword>
<dbReference type="InterPro" id="IPR004155">
    <property type="entry name" value="PBS_lyase_HEAT"/>
</dbReference>
<keyword evidence="3" id="KW-0605">Phycobilisome</keyword>
<dbReference type="GO" id="GO:0030089">
    <property type="term" value="C:phycobilisome"/>
    <property type="evidence" value="ECO:0007669"/>
    <property type="project" value="UniProtKB-KW"/>
</dbReference>
<dbReference type="Proteomes" id="UP000053372">
    <property type="component" value="Unassembled WGS sequence"/>
</dbReference>
<dbReference type="RefSeq" id="WP_027842174.1">
    <property type="nucleotide sequence ID" value="NZ_LMTZ01000114.1"/>
</dbReference>
<keyword evidence="7" id="KW-1185">Reference proteome</keyword>